<evidence type="ECO:0000313" key="2">
    <source>
        <dbReference type="EMBL" id="UNO50152.1"/>
    </source>
</evidence>
<dbReference type="Proteomes" id="UP000829401">
    <property type="component" value="Chromosome"/>
</dbReference>
<accession>T0CIC2</accession>
<evidence type="ECO:0000256" key="1">
    <source>
        <dbReference type="SAM" id="MobiDB-lite"/>
    </source>
</evidence>
<reference evidence="3" key="1">
    <citation type="journal article" date="2022" name="G3 (Bethesda)">
        <title>Unveiling the complete genome sequence of Alicyclobacillus acidoterrestris DSM 3922T, a taint-producing strain.</title>
        <authorList>
            <person name="Leonardo I.C."/>
            <person name="Barreto Crespo M.T."/>
            <person name="Gaspar F.B."/>
        </authorList>
    </citation>
    <scope>NUCLEOTIDE SEQUENCE [LARGE SCALE GENOMIC DNA]</scope>
    <source>
        <strain evidence="3">DSM 3922</strain>
    </source>
</reference>
<name>T0CIC2_ALIAG</name>
<proteinExistence type="predicted"/>
<accession>A0A9E7D0T8</accession>
<evidence type="ECO:0000313" key="3">
    <source>
        <dbReference type="Proteomes" id="UP000829401"/>
    </source>
</evidence>
<dbReference type="KEGG" id="aaco:K1I37_06650"/>
<dbReference type="EMBL" id="CP080467">
    <property type="protein sequence ID" value="UNO50152.1"/>
    <property type="molecule type" value="Genomic_DNA"/>
</dbReference>
<dbReference type="STRING" id="1356854.N007_02760"/>
<feature type="region of interest" description="Disordered" evidence="1">
    <location>
        <begin position="77"/>
        <end position="124"/>
    </location>
</feature>
<dbReference type="AlphaFoldDB" id="T0CIC2"/>
<organism evidence="2 3">
    <name type="scientific">Alicyclobacillus acidoterrestris (strain ATCC 49025 / DSM 3922 / CIP 106132 / NCIMB 13137 / GD3B)</name>
    <dbReference type="NCBI Taxonomy" id="1356854"/>
    <lineage>
        <taxon>Bacteria</taxon>
        <taxon>Bacillati</taxon>
        <taxon>Bacillota</taxon>
        <taxon>Bacilli</taxon>
        <taxon>Bacillales</taxon>
        <taxon>Alicyclobacillaceae</taxon>
        <taxon>Alicyclobacillus</taxon>
    </lineage>
</organism>
<dbReference type="RefSeq" id="WP_021295312.1">
    <property type="nucleotide sequence ID" value="NZ_AURB01000057.1"/>
</dbReference>
<keyword evidence="3" id="KW-1185">Reference proteome</keyword>
<sequence>MSVNAPEPLETAPLSVQERCLSAVREALERALTQVHGFEQTMLREAIRRAFPRLEARIRSASTEEIAEEIQYIRNKLDEILPPPNRQPGKRAGQRAKKRPQKRAGTTQRVQSRARSKQPAKSRS</sequence>
<feature type="compositionally biased region" description="Basic residues" evidence="1">
    <location>
        <begin position="88"/>
        <end position="102"/>
    </location>
</feature>
<protein>
    <submittedName>
        <fullName evidence="2">Uncharacterized protein</fullName>
    </submittedName>
</protein>
<feature type="compositionally biased region" description="Basic residues" evidence="1">
    <location>
        <begin position="112"/>
        <end position="124"/>
    </location>
</feature>
<gene>
    <name evidence="2" type="ORF">K1I37_06650</name>
</gene>